<protein>
    <recommendedName>
        <fullName evidence="4">K Homology domain-containing protein</fullName>
    </recommendedName>
</protein>
<sequence length="96" mass="10959">MEEKLREAEQLLSYMRHQVVGPRGETLRRLAQEYPAVRMTVPPHSDTRTASVSIRGPRLEAAVVADCVSARVQAAGQRQHRRQSNKRQHSTRVFIN</sequence>
<organism evidence="2 3">
    <name type="scientific">Portunus trituberculatus</name>
    <name type="common">Swimming crab</name>
    <name type="synonym">Neptunus trituberculatus</name>
    <dbReference type="NCBI Taxonomy" id="210409"/>
    <lineage>
        <taxon>Eukaryota</taxon>
        <taxon>Metazoa</taxon>
        <taxon>Ecdysozoa</taxon>
        <taxon>Arthropoda</taxon>
        <taxon>Crustacea</taxon>
        <taxon>Multicrustacea</taxon>
        <taxon>Malacostraca</taxon>
        <taxon>Eumalacostraca</taxon>
        <taxon>Eucarida</taxon>
        <taxon>Decapoda</taxon>
        <taxon>Pleocyemata</taxon>
        <taxon>Brachyura</taxon>
        <taxon>Eubrachyura</taxon>
        <taxon>Portunoidea</taxon>
        <taxon>Portunidae</taxon>
        <taxon>Portuninae</taxon>
        <taxon>Portunus</taxon>
    </lineage>
</organism>
<keyword evidence="3" id="KW-1185">Reference proteome</keyword>
<evidence type="ECO:0000256" key="1">
    <source>
        <dbReference type="SAM" id="MobiDB-lite"/>
    </source>
</evidence>
<dbReference type="GO" id="GO:0003723">
    <property type="term" value="F:RNA binding"/>
    <property type="evidence" value="ECO:0007669"/>
    <property type="project" value="InterPro"/>
</dbReference>
<feature type="compositionally biased region" description="Basic residues" evidence="1">
    <location>
        <begin position="78"/>
        <end position="90"/>
    </location>
</feature>
<evidence type="ECO:0000313" key="3">
    <source>
        <dbReference type="Proteomes" id="UP000324222"/>
    </source>
</evidence>
<dbReference type="SUPFAM" id="SSF54791">
    <property type="entry name" value="Eukaryotic type KH-domain (KH-domain type I)"/>
    <property type="match status" value="1"/>
</dbReference>
<feature type="region of interest" description="Disordered" evidence="1">
    <location>
        <begin position="75"/>
        <end position="96"/>
    </location>
</feature>
<evidence type="ECO:0000313" key="2">
    <source>
        <dbReference type="EMBL" id="MPC70429.1"/>
    </source>
</evidence>
<evidence type="ECO:0008006" key="4">
    <source>
        <dbReference type="Google" id="ProtNLM"/>
    </source>
</evidence>
<accession>A0A5B7HL04</accession>
<comment type="caution">
    <text evidence="2">The sequence shown here is derived from an EMBL/GenBank/DDBJ whole genome shotgun (WGS) entry which is preliminary data.</text>
</comment>
<dbReference type="Proteomes" id="UP000324222">
    <property type="component" value="Unassembled WGS sequence"/>
</dbReference>
<dbReference type="EMBL" id="VSRR010031118">
    <property type="protein sequence ID" value="MPC70429.1"/>
    <property type="molecule type" value="Genomic_DNA"/>
</dbReference>
<name>A0A5B7HL04_PORTR</name>
<gene>
    <name evidence="2" type="ORF">E2C01_064678</name>
</gene>
<dbReference type="Gene3D" id="3.30.1370.10">
    <property type="entry name" value="K Homology domain, type 1"/>
    <property type="match status" value="1"/>
</dbReference>
<reference evidence="2 3" key="1">
    <citation type="submission" date="2019-05" db="EMBL/GenBank/DDBJ databases">
        <title>Another draft genome of Portunus trituberculatus and its Hox gene families provides insights of decapod evolution.</title>
        <authorList>
            <person name="Jeong J.-H."/>
            <person name="Song I."/>
            <person name="Kim S."/>
            <person name="Choi T."/>
            <person name="Kim D."/>
            <person name="Ryu S."/>
            <person name="Kim W."/>
        </authorList>
    </citation>
    <scope>NUCLEOTIDE SEQUENCE [LARGE SCALE GENOMIC DNA]</scope>
    <source>
        <tissue evidence="2">Muscle</tissue>
    </source>
</reference>
<dbReference type="AlphaFoldDB" id="A0A5B7HL04"/>
<dbReference type="InterPro" id="IPR036612">
    <property type="entry name" value="KH_dom_type_1_sf"/>
</dbReference>
<proteinExistence type="predicted"/>